<evidence type="ECO:0000259" key="2">
    <source>
        <dbReference type="Pfam" id="PF04085"/>
    </source>
</evidence>
<dbReference type="Proteomes" id="UP000826775">
    <property type="component" value="Chromosome"/>
</dbReference>
<name>A0ABN6I8N5_9HELI</name>
<dbReference type="EMBL" id="AP024814">
    <property type="protein sequence ID" value="BCZ17905.1"/>
    <property type="molecule type" value="Genomic_DNA"/>
</dbReference>
<dbReference type="InterPro" id="IPR042175">
    <property type="entry name" value="Cell/Rod_MreC_2"/>
</dbReference>
<feature type="domain" description="Rod shape-determining protein MreC beta-barrel core" evidence="2">
    <location>
        <begin position="193"/>
        <end position="267"/>
    </location>
</feature>
<accession>A0ABN6I8N5</accession>
<dbReference type="RefSeq" id="WP_221279185.1">
    <property type="nucleotide sequence ID" value="NZ_AP024814.1"/>
</dbReference>
<protein>
    <submittedName>
        <fullName evidence="3">Rod shape-determining protein MreC</fullName>
    </submittedName>
</protein>
<gene>
    <name evidence="3" type="primary">mreC</name>
    <name evidence="3" type="ORF">NHP190003_11870</name>
</gene>
<sequence>MISRRTLLVLIAIFGVLYWLNIKGSSSFISDKIRVFVLTTKDNLVFTYQKHFNQAHLIEAYQRQLKAYENLKLAYANLSARSEALALELDDLQQLEKSKLEAASQESLVSEMPNSKVCPPSAEVTGPANLLPTPTFTSARIYGFASMDNPYRVLLDIHKPYPKDKILGMVAFNQVLGTIIQKDGRFVGLLHGDKQMSYSVVAKSGQKVYYGFVTNENFKTYMDFLPAYATLKVGDPIFTSGLDHIFSPNIYVGTVARIEDHYLYKKALLNIKRPQNMLFEAIVVAMP</sequence>
<organism evidence="3 4">
    <name type="scientific">Helicobacter gastrocanis</name>
    <dbReference type="NCBI Taxonomy" id="2849641"/>
    <lineage>
        <taxon>Bacteria</taxon>
        <taxon>Pseudomonadati</taxon>
        <taxon>Campylobacterota</taxon>
        <taxon>Epsilonproteobacteria</taxon>
        <taxon>Campylobacterales</taxon>
        <taxon>Helicobacteraceae</taxon>
        <taxon>Helicobacter</taxon>
    </lineage>
</organism>
<keyword evidence="1" id="KW-0175">Coiled coil</keyword>
<proteinExistence type="predicted"/>
<reference evidence="3 4" key="1">
    <citation type="submission" date="2021-07" db="EMBL/GenBank/DDBJ databases">
        <title>Novel Helicobacter sp. Isolated from a dog.</title>
        <authorList>
            <person name="Rimbara E."/>
            <person name="Suzuki M."/>
        </authorList>
    </citation>
    <scope>NUCLEOTIDE SEQUENCE [LARGE SCALE GENOMIC DNA]</scope>
    <source>
        <strain evidence="4">NHP19-003</strain>
    </source>
</reference>
<evidence type="ECO:0000313" key="4">
    <source>
        <dbReference type="Proteomes" id="UP000826775"/>
    </source>
</evidence>
<dbReference type="InterPro" id="IPR055342">
    <property type="entry name" value="MreC_beta-barrel_core"/>
</dbReference>
<keyword evidence="4" id="KW-1185">Reference proteome</keyword>
<evidence type="ECO:0000256" key="1">
    <source>
        <dbReference type="SAM" id="Coils"/>
    </source>
</evidence>
<evidence type="ECO:0000313" key="3">
    <source>
        <dbReference type="EMBL" id="BCZ17905.1"/>
    </source>
</evidence>
<feature type="coiled-coil region" evidence="1">
    <location>
        <begin position="58"/>
        <end position="95"/>
    </location>
</feature>
<dbReference type="Gene3D" id="2.40.10.350">
    <property type="entry name" value="Rod shape-determining protein MreC, domain 2"/>
    <property type="match status" value="1"/>
</dbReference>
<dbReference type="Pfam" id="PF04085">
    <property type="entry name" value="MreC"/>
    <property type="match status" value="1"/>
</dbReference>